<dbReference type="EMBL" id="JBHRZS010000007">
    <property type="protein sequence ID" value="MFC3881882.1"/>
    <property type="molecule type" value="Genomic_DNA"/>
</dbReference>
<comment type="caution">
    <text evidence="2">The sequence shown here is derived from an EMBL/GenBank/DDBJ whole genome shotgun (WGS) entry which is preliminary data.</text>
</comment>
<accession>A0ABV8AV51</accession>
<sequence>MYTDLTMNTISSVLGMNIFARFEEGGFMGMTMIFICLILAVFFSIRAFSYLKKDIGKFNKFLKLTNQIALLALVISVANSLFGLISAFDALEATGGAEPAIIAGGVKITLLSPLFGFIVLILGRLSTFILTWLSEAE</sequence>
<gene>
    <name evidence="2" type="ORF">ACFOSV_16925</name>
</gene>
<evidence type="ECO:0000256" key="1">
    <source>
        <dbReference type="SAM" id="Phobius"/>
    </source>
</evidence>
<name>A0ABV8AV51_9BACT</name>
<dbReference type="RefSeq" id="WP_377907233.1">
    <property type="nucleotide sequence ID" value="NZ_JBHRZS010000007.1"/>
</dbReference>
<keyword evidence="3" id="KW-1185">Reference proteome</keyword>
<keyword evidence="1" id="KW-1133">Transmembrane helix</keyword>
<feature type="transmembrane region" description="Helical" evidence="1">
    <location>
        <begin position="68"/>
        <end position="88"/>
    </location>
</feature>
<protein>
    <recommendedName>
        <fullName evidence="4">MotA/TolQ/ExbB proton channel family protein</fullName>
    </recommendedName>
</protein>
<keyword evidence="1" id="KW-0472">Membrane</keyword>
<dbReference type="Proteomes" id="UP001595805">
    <property type="component" value="Unassembled WGS sequence"/>
</dbReference>
<reference evidence="3" key="1">
    <citation type="journal article" date="2019" name="Int. J. Syst. Evol. Microbiol.">
        <title>The Global Catalogue of Microorganisms (GCM) 10K type strain sequencing project: providing services to taxonomists for standard genome sequencing and annotation.</title>
        <authorList>
            <consortium name="The Broad Institute Genomics Platform"/>
            <consortium name="The Broad Institute Genome Sequencing Center for Infectious Disease"/>
            <person name="Wu L."/>
            <person name="Ma J."/>
        </authorList>
    </citation>
    <scope>NUCLEOTIDE SEQUENCE [LARGE SCALE GENOMIC DNA]</scope>
    <source>
        <strain evidence="3">CCUG 60523</strain>
    </source>
</reference>
<organism evidence="2 3">
    <name type="scientific">Algoriphagus namhaensis</name>
    <dbReference type="NCBI Taxonomy" id="915353"/>
    <lineage>
        <taxon>Bacteria</taxon>
        <taxon>Pseudomonadati</taxon>
        <taxon>Bacteroidota</taxon>
        <taxon>Cytophagia</taxon>
        <taxon>Cytophagales</taxon>
        <taxon>Cyclobacteriaceae</taxon>
        <taxon>Algoriphagus</taxon>
    </lineage>
</organism>
<proteinExistence type="predicted"/>
<feature type="transmembrane region" description="Helical" evidence="1">
    <location>
        <begin position="100"/>
        <end position="122"/>
    </location>
</feature>
<keyword evidence="1" id="KW-0812">Transmembrane</keyword>
<evidence type="ECO:0000313" key="3">
    <source>
        <dbReference type="Proteomes" id="UP001595805"/>
    </source>
</evidence>
<evidence type="ECO:0008006" key="4">
    <source>
        <dbReference type="Google" id="ProtNLM"/>
    </source>
</evidence>
<evidence type="ECO:0000313" key="2">
    <source>
        <dbReference type="EMBL" id="MFC3881882.1"/>
    </source>
</evidence>
<feature type="transmembrane region" description="Helical" evidence="1">
    <location>
        <begin position="26"/>
        <end position="48"/>
    </location>
</feature>